<accession>A0A9W8Q512</accession>
<protein>
    <submittedName>
        <fullName evidence="1">Uncharacterized protein</fullName>
    </submittedName>
</protein>
<reference evidence="1" key="1">
    <citation type="journal article" date="2023" name="Access Microbiol">
        <title>De-novo genome assembly for Akanthomyces muscarius, a biocontrol agent of insect agricultural pests.</title>
        <authorList>
            <person name="Erdos Z."/>
            <person name="Studholme D.J."/>
            <person name="Raymond B."/>
            <person name="Sharma M."/>
        </authorList>
    </citation>
    <scope>NUCLEOTIDE SEQUENCE</scope>
    <source>
        <strain evidence="1">Ve6</strain>
    </source>
</reference>
<keyword evidence="2" id="KW-1185">Reference proteome</keyword>
<dbReference type="EMBL" id="JAJHUN010000011">
    <property type="protein sequence ID" value="KAJ4145481.1"/>
    <property type="molecule type" value="Genomic_DNA"/>
</dbReference>
<dbReference type="AlphaFoldDB" id="A0A9W8Q512"/>
<evidence type="ECO:0000313" key="2">
    <source>
        <dbReference type="Proteomes" id="UP001144673"/>
    </source>
</evidence>
<name>A0A9W8Q512_AKAMU</name>
<comment type="caution">
    <text evidence="1">The sequence shown here is derived from an EMBL/GenBank/DDBJ whole genome shotgun (WGS) entry which is preliminary data.</text>
</comment>
<sequence length="78" mass="8599">MARAGYLAVAWSLPHTHSTTRPAAAPQRPRQCHNAWKLGVSDFVFVWFLEVPGAMVALLAELARGNNERLLATYLPSP</sequence>
<dbReference type="GeneID" id="80891489"/>
<proteinExistence type="predicted"/>
<organism evidence="1 2">
    <name type="scientific">Akanthomyces muscarius</name>
    <name type="common">Entomopathogenic fungus</name>
    <name type="synonym">Lecanicillium muscarium</name>
    <dbReference type="NCBI Taxonomy" id="2231603"/>
    <lineage>
        <taxon>Eukaryota</taxon>
        <taxon>Fungi</taxon>
        <taxon>Dikarya</taxon>
        <taxon>Ascomycota</taxon>
        <taxon>Pezizomycotina</taxon>
        <taxon>Sordariomycetes</taxon>
        <taxon>Hypocreomycetidae</taxon>
        <taxon>Hypocreales</taxon>
        <taxon>Cordycipitaceae</taxon>
        <taxon>Akanthomyces</taxon>
    </lineage>
</organism>
<dbReference type="KEGG" id="amus:LMH87_004330"/>
<evidence type="ECO:0000313" key="1">
    <source>
        <dbReference type="EMBL" id="KAJ4145481.1"/>
    </source>
</evidence>
<gene>
    <name evidence="1" type="ORF">LMH87_004330</name>
</gene>
<dbReference type="RefSeq" id="XP_056049151.1">
    <property type="nucleotide sequence ID" value="XM_056195531.1"/>
</dbReference>
<dbReference type="Proteomes" id="UP001144673">
    <property type="component" value="Chromosome 2"/>
</dbReference>